<dbReference type="EMBL" id="SSDS01000097">
    <property type="protein sequence ID" value="TXG75885.1"/>
    <property type="molecule type" value="Genomic_DNA"/>
</dbReference>
<dbReference type="AlphaFoldDB" id="A0A5C7J2Y8"/>
<dbReference type="Gene3D" id="1.20.120.20">
    <property type="entry name" value="Apolipoprotein"/>
    <property type="match status" value="1"/>
</dbReference>
<protein>
    <submittedName>
        <fullName evidence="1">Uncharacterized protein</fullName>
    </submittedName>
</protein>
<accession>A0A5C7J2Y8</accession>
<proteinExistence type="predicted"/>
<evidence type="ECO:0000313" key="1">
    <source>
        <dbReference type="EMBL" id="TXG75885.1"/>
    </source>
</evidence>
<reference evidence="1 2" key="1">
    <citation type="submission" date="2018-09" db="EMBL/GenBank/DDBJ databases">
        <title>Metagenome Assembled Genomes from an Advanced Water Purification Facility.</title>
        <authorList>
            <person name="Stamps B.W."/>
            <person name="Spear J.R."/>
        </authorList>
    </citation>
    <scope>NUCLEOTIDE SEQUENCE [LARGE SCALE GENOMIC DNA]</scope>
    <source>
        <strain evidence="1">Bin_63_2</strain>
    </source>
</reference>
<gene>
    <name evidence="1" type="ORF">E6Q11_06270</name>
</gene>
<name>A0A5C7J2Y8_9BACT</name>
<organism evidence="1 2">
    <name type="scientific">Candidatus Dojkabacteria bacterium</name>
    <dbReference type="NCBI Taxonomy" id="2099670"/>
    <lineage>
        <taxon>Bacteria</taxon>
        <taxon>Candidatus Dojkabacteria</taxon>
    </lineage>
</organism>
<dbReference type="SUPFAM" id="SSF58113">
    <property type="entry name" value="Apolipoprotein A-I"/>
    <property type="match status" value="1"/>
</dbReference>
<comment type="caution">
    <text evidence="1">The sequence shown here is derived from an EMBL/GenBank/DDBJ whole genome shotgun (WGS) entry which is preliminary data.</text>
</comment>
<sequence length="166" mass="19066">MSNNKPCIWAPGQDANIREPIQALKETGWRYGDVPTASNFNWLFKMLTQEIASLRKDLSTQKDEFNEAISKQAKSYEAKLTGAIDNLETKLTTSMDKLTTKFTRRIDRSSRAAEFNEGISRTLCFLLREMEKTIRHYHSNFPSFPWPLHTDAETMTATEETVGDRP</sequence>
<evidence type="ECO:0000313" key="2">
    <source>
        <dbReference type="Proteomes" id="UP000321026"/>
    </source>
</evidence>
<dbReference type="Proteomes" id="UP000321026">
    <property type="component" value="Unassembled WGS sequence"/>
</dbReference>
<feature type="non-terminal residue" evidence="1">
    <location>
        <position position="166"/>
    </location>
</feature>